<reference evidence="1 2" key="1">
    <citation type="submission" date="2014-12" db="EMBL/GenBank/DDBJ databases">
        <title>Genome sequencing of Alteromonas marina AD001.</title>
        <authorList>
            <person name="Adrian T.G.S."/>
            <person name="Chan K.G."/>
        </authorList>
    </citation>
    <scope>NUCLEOTIDE SEQUENCE [LARGE SCALE GENOMIC DNA]</scope>
    <source>
        <strain evidence="1 2">AD001</strain>
    </source>
</reference>
<dbReference type="AlphaFoldDB" id="A0A0B3XKF7"/>
<proteinExistence type="predicted"/>
<organism evidence="1 2">
    <name type="scientific">Alteromonas marina</name>
    <dbReference type="NCBI Taxonomy" id="203795"/>
    <lineage>
        <taxon>Bacteria</taxon>
        <taxon>Pseudomonadati</taxon>
        <taxon>Pseudomonadota</taxon>
        <taxon>Gammaproteobacteria</taxon>
        <taxon>Alteromonadales</taxon>
        <taxon>Alteromonadaceae</taxon>
        <taxon>Alteromonas/Salinimonas group</taxon>
        <taxon>Alteromonas</taxon>
    </lineage>
</organism>
<dbReference type="OrthoDB" id="6350315at2"/>
<keyword evidence="2" id="KW-1185">Reference proteome</keyword>
<protein>
    <recommendedName>
        <fullName evidence="3">Glycosyltransferase</fullName>
    </recommendedName>
</protein>
<evidence type="ECO:0000313" key="1">
    <source>
        <dbReference type="EMBL" id="KHT44485.1"/>
    </source>
</evidence>
<dbReference type="RefSeq" id="WP_039223106.1">
    <property type="nucleotide sequence ID" value="NZ_JWLW01000066.1"/>
</dbReference>
<evidence type="ECO:0000313" key="2">
    <source>
        <dbReference type="Proteomes" id="UP000031197"/>
    </source>
</evidence>
<name>A0A0B3XKF7_9ALTE</name>
<dbReference type="EMBL" id="JWLW01000066">
    <property type="protein sequence ID" value="KHT44485.1"/>
    <property type="molecule type" value="Genomic_DNA"/>
</dbReference>
<accession>A0A0B3XKF7</accession>
<dbReference type="Proteomes" id="UP000031197">
    <property type="component" value="Unassembled WGS sequence"/>
</dbReference>
<comment type="caution">
    <text evidence="1">The sequence shown here is derived from an EMBL/GenBank/DDBJ whole genome shotgun (WGS) entry which is preliminary data.</text>
</comment>
<sequence length="349" mass="39986">MRALFLIDTPSQVYNVSDALSSYGIARYDVMINDCNRADTFEQLKNRMVTLSPENIIEIPRETGDIEKRIEVYAKYLTTLKQADYSHVFFSAIRQQWQRDIVCSLECSNTILMDDGNATVIFYEYLFKNRKFFDFPVDENEERRTRAAQCRQEYGISTHQPTSLSLFTIFDLAPLPWLSVQHNPLDHLTEVDKDVDESSVYILGVGAQTVGYIDLEDYVQLIAATAKLFDDKSIVYVPHRIESDELQAAILEKGIKVSRFDKPIENQLASMKCIPGTIVSYHTTALFTCAKMFPNANVYCARPPMSVWNKAKHSHVWNFTACNNYEGLSVVYKYLEKEPTITTIDLALN</sequence>
<gene>
    <name evidence="1" type="ORF">RJ41_16555</name>
</gene>
<evidence type="ECO:0008006" key="3">
    <source>
        <dbReference type="Google" id="ProtNLM"/>
    </source>
</evidence>